<dbReference type="EMBL" id="AAXA02000009">
    <property type="protein sequence ID" value="EDR47904.1"/>
    <property type="molecule type" value="Genomic_DNA"/>
</dbReference>
<comment type="cofactor">
    <cofactor evidence="1">
        <name>Mg(2+)</name>
        <dbReference type="ChEBI" id="CHEBI:18420"/>
    </cofactor>
</comment>
<evidence type="ECO:0000256" key="6">
    <source>
        <dbReference type="ARBA" id="ARBA00022801"/>
    </source>
</evidence>
<dbReference type="GO" id="GO:0006742">
    <property type="term" value="P:NADP+ catabolic process"/>
    <property type="evidence" value="ECO:0007669"/>
    <property type="project" value="TreeGrafter"/>
</dbReference>
<dbReference type="Pfam" id="PF09297">
    <property type="entry name" value="Zn_ribbon_NUD"/>
    <property type="match status" value="1"/>
</dbReference>
<gene>
    <name evidence="11" type="ORF">DORFOR_00560</name>
</gene>
<dbReference type="PROSITE" id="PS51462">
    <property type="entry name" value="NUDIX"/>
    <property type="match status" value="1"/>
</dbReference>
<evidence type="ECO:0000313" key="12">
    <source>
        <dbReference type="Proteomes" id="UP000005359"/>
    </source>
</evidence>
<dbReference type="SUPFAM" id="SSF55811">
    <property type="entry name" value="Nudix"/>
    <property type="match status" value="1"/>
</dbReference>
<comment type="catalytic activity">
    <reaction evidence="9">
        <text>a 5'-end NAD(+)-phospho-ribonucleoside in mRNA + H2O = a 5'-end phospho-adenosine-phospho-ribonucleoside in mRNA + beta-nicotinamide D-ribonucleotide + 2 H(+)</text>
        <dbReference type="Rhea" id="RHEA:60876"/>
        <dbReference type="Rhea" id="RHEA-COMP:15698"/>
        <dbReference type="Rhea" id="RHEA-COMP:15719"/>
        <dbReference type="ChEBI" id="CHEBI:14649"/>
        <dbReference type="ChEBI" id="CHEBI:15377"/>
        <dbReference type="ChEBI" id="CHEBI:15378"/>
        <dbReference type="ChEBI" id="CHEBI:144029"/>
        <dbReference type="ChEBI" id="CHEBI:144051"/>
    </reaction>
    <physiologicalReaction direction="left-to-right" evidence="9">
        <dbReference type="Rhea" id="RHEA:60877"/>
    </physiologicalReaction>
</comment>
<proteinExistence type="inferred from homology"/>
<dbReference type="PaxDb" id="411461-DORFOR_00560"/>
<evidence type="ECO:0000256" key="5">
    <source>
        <dbReference type="ARBA" id="ARBA00022723"/>
    </source>
</evidence>
<sequence length="326" mass="37296">MTGPERRLGVKSENSGINHAGAFIREQDTAGKKAAKMIQDIAPHKLNNQYGQKKAPDAGSRFLYYDGRKVLVRKGIGGNENQIAYPTYEELKKCMPKDVAEDTEYTYLFAVDDKSYYLGKKENVGILSEQMGYEWIDHQEFRCVSPKYEAFAGITGWQLARWYQDHKFCGRCGNVMKPDHVERMMQCPKCGLMEFPKICPAVIIGVIDGDRILMSKYAGREYKKYALLAGFTEIGETLEETVSREVMEEVGLKVKNITYYKNQPWAFSDTLLMGFFCELDGSDQVKLDENELALAEWFERNQIPAEPDDISLTNEMMMVFRDGYTI</sequence>
<evidence type="ECO:0000259" key="10">
    <source>
        <dbReference type="PROSITE" id="PS51462"/>
    </source>
</evidence>
<dbReference type="Gene3D" id="3.90.79.10">
    <property type="entry name" value="Nucleoside Triphosphate Pyrophosphohydrolase"/>
    <property type="match status" value="1"/>
</dbReference>
<keyword evidence="7" id="KW-0460">Magnesium</keyword>
<protein>
    <recommendedName>
        <fullName evidence="4">NAD(+) diphosphatase</fullName>
        <ecNumber evidence="4">3.6.1.22</ecNumber>
    </recommendedName>
</protein>
<comment type="cofactor">
    <cofactor evidence="2">
        <name>Zn(2+)</name>
        <dbReference type="ChEBI" id="CHEBI:29105"/>
    </cofactor>
</comment>
<dbReference type="Pfam" id="PF00293">
    <property type="entry name" value="NUDIX"/>
    <property type="match status" value="1"/>
</dbReference>
<dbReference type="InterPro" id="IPR015376">
    <property type="entry name" value="Znr_NADH_PPase"/>
</dbReference>
<name>B0G2U0_9FIRM</name>
<dbReference type="Gene3D" id="3.90.79.20">
    <property type="match status" value="1"/>
</dbReference>
<dbReference type="InterPro" id="IPR020084">
    <property type="entry name" value="NUDIX_hydrolase_CS"/>
</dbReference>
<evidence type="ECO:0000256" key="4">
    <source>
        <dbReference type="ARBA" id="ARBA00012381"/>
    </source>
</evidence>
<keyword evidence="6" id="KW-0378">Hydrolase</keyword>
<dbReference type="STRING" id="411461.DORFOR_00560"/>
<dbReference type="Proteomes" id="UP000005359">
    <property type="component" value="Unassembled WGS sequence"/>
</dbReference>
<dbReference type="NCBIfam" id="NF001299">
    <property type="entry name" value="PRK00241.1"/>
    <property type="match status" value="1"/>
</dbReference>
<dbReference type="InterPro" id="IPR000086">
    <property type="entry name" value="NUDIX_hydrolase_dom"/>
</dbReference>
<dbReference type="eggNOG" id="COG2816">
    <property type="taxonomic scope" value="Bacteria"/>
</dbReference>
<comment type="caution">
    <text evidence="11">The sequence shown here is derived from an EMBL/GenBank/DDBJ whole genome shotgun (WGS) entry which is preliminary data.</text>
</comment>
<dbReference type="PROSITE" id="PS00893">
    <property type="entry name" value="NUDIX_BOX"/>
    <property type="match status" value="1"/>
</dbReference>
<dbReference type="InterPro" id="IPR015797">
    <property type="entry name" value="NUDIX_hydrolase-like_dom_sf"/>
</dbReference>
<evidence type="ECO:0000256" key="3">
    <source>
        <dbReference type="ARBA" id="ARBA00009595"/>
    </source>
</evidence>
<dbReference type="EC" id="3.6.1.22" evidence="4"/>
<evidence type="ECO:0000256" key="7">
    <source>
        <dbReference type="ARBA" id="ARBA00022842"/>
    </source>
</evidence>
<dbReference type="GO" id="GO:0046872">
    <property type="term" value="F:metal ion binding"/>
    <property type="evidence" value="ECO:0007669"/>
    <property type="project" value="UniProtKB-KW"/>
</dbReference>
<keyword evidence="5" id="KW-0479">Metal-binding</keyword>
<dbReference type="GO" id="GO:0005829">
    <property type="term" value="C:cytosol"/>
    <property type="evidence" value="ECO:0007669"/>
    <property type="project" value="TreeGrafter"/>
</dbReference>
<dbReference type="InterPro" id="IPR050241">
    <property type="entry name" value="NAD-cap_RNA_hydrolase_NudC"/>
</dbReference>
<dbReference type="CDD" id="cd03429">
    <property type="entry name" value="NUDIX_NADH_pyrophosphatase_Nudt13"/>
    <property type="match status" value="1"/>
</dbReference>
<reference evidence="11 12" key="1">
    <citation type="submission" date="2007-10" db="EMBL/GenBank/DDBJ databases">
        <title>Draft genome sequence of Dorea formicigenerans(ATCC 27755).</title>
        <authorList>
            <person name="Sudarsanam P."/>
            <person name="Ley R."/>
            <person name="Guruge J."/>
            <person name="Turnbaugh P.J."/>
            <person name="Mahowald M."/>
            <person name="Liep D."/>
            <person name="Gordon J."/>
        </authorList>
    </citation>
    <scope>NUCLEOTIDE SEQUENCE [LARGE SCALE GENOMIC DNA]</scope>
    <source>
        <strain evidence="11 12">ATCC 27755</strain>
    </source>
</reference>
<dbReference type="GO" id="GO:0019677">
    <property type="term" value="P:NAD+ catabolic process"/>
    <property type="evidence" value="ECO:0007669"/>
    <property type="project" value="TreeGrafter"/>
</dbReference>
<evidence type="ECO:0000256" key="9">
    <source>
        <dbReference type="ARBA" id="ARBA00023679"/>
    </source>
</evidence>
<evidence type="ECO:0000256" key="8">
    <source>
        <dbReference type="ARBA" id="ARBA00023027"/>
    </source>
</evidence>
<reference evidence="11 12" key="2">
    <citation type="submission" date="2007-10" db="EMBL/GenBank/DDBJ databases">
        <authorList>
            <person name="Fulton L."/>
            <person name="Clifton S."/>
            <person name="Fulton B."/>
            <person name="Xu J."/>
            <person name="Minx P."/>
            <person name="Pepin K.H."/>
            <person name="Johnson M."/>
            <person name="Thiruvilangam P."/>
            <person name="Bhonagiri V."/>
            <person name="Nash W.E."/>
            <person name="Wang C."/>
            <person name="Mardis E.R."/>
            <person name="Wilson R.K."/>
        </authorList>
    </citation>
    <scope>NUCLEOTIDE SEQUENCE [LARGE SCALE GENOMIC DNA]</scope>
    <source>
        <strain evidence="11 12">ATCC 27755</strain>
    </source>
</reference>
<dbReference type="AlphaFoldDB" id="B0G2U0"/>
<evidence type="ECO:0000256" key="1">
    <source>
        <dbReference type="ARBA" id="ARBA00001946"/>
    </source>
</evidence>
<dbReference type="PANTHER" id="PTHR42904">
    <property type="entry name" value="NUDIX HYDROLASE, NUDC SUBFAMILY"/>
    <property type="match status" value="1"/>
</dbReference>
<dbReference type="PANTHER" id="PTHR42904:SF6">
    <property type="entry name" value="NAD-CAPPED RNA HYDROLASE NUDT12"/>
    <property type="match status" value="1"/>
</dbReference>
<evidence type="ECO:0000256" key="2">
    <source>
        <dbReference type="ARBA" id="ARBA00001947"/>
    </source>
</evidence>
<accession>B0G2U0</accession>
<comment type="similarity">
    <text evidence="3">Belongs to the Nudix hydrolase family. NudC subfamily.</text>
</comment>
<organism evidence="11 12">
    <name type="scientific">Dorea formicigenerans ATCC 27755</name>
    <dbReference type="NCBI Taxonomy" id="411461"/>
    <lineage>
        <taxon>Bacteria</taxon>
        <taxon>Bacillati</taxon>
        <taxon>Bacillota</taxon>
        <taxon>Clostridia</taxon>
        <taxon>Lachnospirales</taxon>
        <taxon>Lachnospiraceae</taxon>
        <taxon>Dorea</taxon>
    </lineage>
</organism>
<dbReference type="GO" id="GO:0035529">
    <property type="term" value="F:NADH pyrophosphatase activity"/>
    <property type="evidence" value="ECO:0007669"/>
    <property type="project" value="TreeGrafter"/>
</dbReference>
<evidence type="ECO:0000313" key="11">
    <source>
        <dbReference type="EMBL" id="EDR47904.1"/>
    </source>
</evidence>
<keyword evidence="8" id="KW-0520">NAD</keyword>
<dbReference type="InterPro" id="IPR049734">
    <property type="entry name" value="NudC-like_C"/>
</dbReference>
<feature type="domain" description="Nudix hydrolase" evidence="10">
    <location>
        <begin position="197"/>
        <end position="322"/>
    </location>
</feature>